<dbReference type="EMBL" id="CP053418">
    <property type="protein sequence ID" value="QJW83339.1"/>
    <property type="molecule type" value="Genomic_DNA"/>
</dbReference>
<evidence type="ECO:0000313" key="1">
    <source>
        <dbReference type="EMBL" id="QJW83339.1"/>
    </source>
</evidence>
<evidence type="ECO:0000313" key="2">
    <source>
        <dbReference type="Proteomes" id="UP000500826"/>
    </source>
</evidence>
<proteinExistence type="predicted"/>
<gene>
    <name evidence="1" type="ORF">HK414_01245</name>
</gene>
<dbReference type="Proteomes" id="UP000500826">
    <property type="component" value="Chromosome"/>
</dbReference>
<reference evidence="1 2" key="2">
    <citation type="submission" date="2020-05" db="EMBL/GenBank/DDBJ databases">
        <authorList>
            <person name="Khan S.A."/>
            <person name="Jeon C.O."/>
            <person name="Chun B.H."/>
        </authorList>
    </citation>
    <scope>NUCLEOTIDE SEQUENCE [LARGE SCALE GENOMIC DNA]</scope>
    <source>
        <strain evidence="1 2">H242</strain>
    </source>
</reference>
<keyword evidence="2" id="KW-1185">Reference proteome</keyword>
<accession>A0ABX6NZV1</accession>
<protein>
    <recommendedName>
        <fullName evidence="3">DUF615 domain-containing protein</fullName>
    </recommendedName>
</protein>
<evidence type="ECO:0008006" key="3">
    <source>
        <dbReference type="Google" id="ProtNLM"/>
    </source>
</evidence>
<name>A0ABX6NZV1_9BURK</name>
<organism evidence="1 2">
    <name type="scientific">Ramlibacter terrae</name>
    <dbReference type="NCBI Taxonomy" id="2732511"/>
    <lineage>
        <taxon>Bacteria</taxon>
        <taxon>Pseudomonadati</taxon>
        <taxon>Pseudomonadota</taxon>
        <taxon>Betaproteobacteria</taxon>
        <taxon>Burkholderiales</taxon>
        <taxon>Comamonadaceae</taxon>
        <taxon>Ramlibacter</taxon>
    </lineage>
</organism>
<reference evidence="1 2" key="1">
    <citation type="submission" date="2020-05" db="EMBL/GenBank/DDBJ databases">
        <title>Ramlibacter rhizophilus sp. nov., isolated from rhizosphere soil of national flower Mugunghwa from South Korea.</title>
        <authorList>
            <person name="Zheng-Fei Y."/>
            <person name="Huan T."/>
        </authorList>
    </citation>
    <scope>NUCLEOTIDE SEQUENCE [LARGE SCALE GENOMIC DNA]</scope>
    <source>
        <strain evidence="1 2">H242</strain>
    </source>
</reference>
<sequence>MALKDRADAAADNEIEVLIEDREELTPKELVQEKKAKLDELQRLTRMQHTPEQLVERIPVSVFAMGKLASAA</sequence>